<organism evidence="2 3">
    <name type="scientific">Dictyocaulus viviparus</name>
    <name type="common">Bovine lungworm</name>
    <dbReference type="NCBI Taxonomy" id="29172"/>
    <lineage>
        <taxon>Eukaryota</taxon>
        <taxon>Metazoa</taxon>
        <taxon>Ecdysozoa</taxon>
        <taxon>Nematoda</taxon>
        <taxon>Chromadorea</taxon>
        <taxon>Rhabditida</taxon>
        <taxon>Rhabditina</taxon>
        <taxon>Rhabditomorpha</taxon>
        <taxon>Strongyloidea</taxon>
        <taxon>Metastrongylidae</taxon>
        <taxon>Dictyocaulus</taxon>
    </lineage>
</organism>
<dbReference type="STRING" id="29172.A0A0D8XHI9"/>
<dbReference type="Proteomes" id="UP000053766">
    <property type="component" value="Unassembled WGS sequence"/>
</dbReference>
<dbReference type="AlphaFoldDB" id="A0A0D8XHI9"/>
<proteinExistence type="predicted"/>
<feature type="chain" id="PRO_5002335843" evidence="1">
    <location>
        <begin position="27"/>
        <end position="246"/>
    </location>
</feature>
<gene>
    <name evidence="2" type="ORF">DICVIV_09893</name>
</gene>
<sequence length="246" mass="28135">MSGTLKRHLKMDVTLVVQLLLWQALLRHMNQHQDCNVHFECRNSWYPLAVVNLVVGWDPLNFAVGWDALNFVVGWDALNFVVGWDALNFVVSWDALNFVVGWDPLNFVVVLRNSLVSKKNFIQQYSRLNEVGPRRNFSYCAVQLCERERREVTCRQGSRMRGKGHAKAGTRRYVASGAVDGALSAIEHFNALSKRGTKGFKKMEWKVSPFEEELVKASVVELNKNISKDVDFVEGIGVNMWFFLLP</sequence>
<name>A0A0D8XHI9_DICVI</name>
<evidence type="ECO:0000313" key="3">
    <source>
        <dbReference type="Proteomes" id="UP000053766"/>
    </source>
</evidence>
<accession>A0A0D8XHI9</accession>
<dbReference type="EMBL" id="KN716501">
    <property type="protein sequence ID" value="KJH44083.1"/>
    <property type="molecule type" value="Genomic_DNA"/>
</dbReference>
<feature type="signal peptide" evidence="1">
    <location>
        <begin position="1"/>
        <end position="26"/>
    </location>
</feature>
<keyword evidence="1" id="KW-0732">Signal</keyword>
<protein>
    <submittedName>
        <fullName evidence="2">Uncharacterized protein</fullName>
    </submittedName>
</protein>
<reference evidence="2 3" key="1">
    <citation type="submission" date="2013-11" db="EMBL/GenBank/DDBJ databases">
        <title>Draft genome of the bovine lungworm Dictyocaulus viviparus.</title>
        <authorList>
            <person name="Mitreva M."/>
        </authorList>
    </citation>
    <scope>NUCLEOTIDE SEQUENCE [LARGE SCALE GENOMIC DNA]</scope>
    <source>
        <strain evidence="2 3">HannoverDv2000</strain>
    </source>
</reference>
<evidence type="ECO:0000256" key="1">
    <source>
        <dbReference type="SAM" id="SignalP"/>
    </source>
</evidence>
<keyword evidence="3" id="KW-1185">Reference proteome</keyword>
<evidence type="ECO:0000313" key="2">
    <source>
        <dbReference type="EMBL" id="KJH44083.1"/>
    </source>
</evidence>
<reference evidence="3" key="2">
    <citation type="journal article" date="2016" name="Sci. Rep.">
        <title>Dictyocaulus viviparus genome, variome and transcriptome elucidate lungworm biology and support future intervention.</title>
        <authorList>
            <person name="McNulty S.N."/>
            <person name="Strube C."/>
            <person name="Rosa B.A."/>
            <person name="Martin J.C."/>
            <person name="Tyagi R."/>
            <person name="Choi Y.J."/>
            <person name="Wang Q."/>
            <person name="Hallsworth Pepin K."/>
            <person name="Zhang X."/>
            <person name="Ozersky P."/>
            <person name="Wilson R.K."/>
            <person name="Sternberg P.W."/>
            <person name="Gasser R.B."/>
            <person name="Mitreva M."/>
        </authorList>
    </citation>
    <scope>NUCLEOTIDE SEQUENCE [LARGE SCALE GENOMIC DNA]</scope>
    <source>
        <strain evidence="3">HannoverDv2000</strain>
    </source>
</reference>